<gene>
    <name evidence="18" type="primary">LOC107269536</name>
</gene>
<keyword evidence="11" id="KW-0594">Phospholipid biosynthesis</keyword>
<feature type="transmembrane region" description="Helical" evidence="16">
    <location>
        <begin position="12"/>
        <end position="30"/>
    </location>
</feature>
<protein>
    <recommendedName>
        <fullName evidence="14">Protein SERAC1</fullName>
    </recommendedName>
    <alternativeName>
        <fullName evidence="15">Serine active site-containing protein 1</fullName>
    </alternativeName>
</protein>
<dbReference type="GO" id="GO:0016020">
    <property type="term" value="C:membrane"/>
    <property type="evidence" value="ECO:0007669"/>
    <property type="project" value="UniProtKB-SubCell"/>
</dbReference>
<evidence type="ECO:0000256" key="1">
    <source>
        <dbReference type="ARBA" id="ARBA00004167"/>
    </source>
</evidence>
<evidence type="ECO:0000256" key="5">
    <source>
        <dbReference type="ARBA" id="ARBA00022692"/>
    </source>
</evidence>
<dbReference type="InterPro" id="IPR016024">
    <property type="entry name" value="ARM-type_fold"/>
</dbReference>
<evidence type="ECO:0000256" key="11">
    <source>
        <dbReference type="ARBA" id="ARBA00023209"/>
    </source>
</evidence>
<dbReference type="PROSITE" id="PS51257">
    <property type="entry name" value="PROKAR_LIPOPROTEIN"/>
    <property type="match status" value="1"/>
</dbReference>
<evidence type="ECO:0000256" key="15">
    <source>
        <dbReference type="ARBA" id="ARBA00041701"/>
    </source>
</evidence>
<accession>A0AAJ7C0L6</accession>
<keyword evidence="10 16" id="KW-0472">Membrane</keyword>
<dbReference type="KEGG" id="ccin:107269536"/>
<dbReference type="SUPFAM" id="SSF53474">
    <property type="entry name" value="alpha/beta-Hydrolases"/>
    <property type="match status" value="1"/>
</dbReference>
<dbReference type="GO" id="GO:0008654">
    <property type="term" value="P:phospholipid biosynthetic process"/>
    <property type="evidence" value="ECO:0007669"/>
    <property type="project" value="UniProtKB-KW"/>
</dbReference>
<keyword evidence="8" id="KW-0443">Lipid metabolism</keyword>
<dbReference type="Gene3D" id="1.25.10.10">
    <property type="entry name" value="Leucine-rich Repeat Variant"/>
    <property type="match status" value="1"/>
</dbReference>
<dbReference type="GeneID" id="107269536"/>
<evidence type="ECO:0000313" key="17">
    <source>
        <dbReference type="Proteomes" id="UP000694920"/>
    </source>
</evidence>
<evidence type="ECO:0000256" key="3">
    <source>
        <dbReference type="ARBA" id="ARBA00004240"/>
    </source>
</evidence>
<name>A0AAJ7C0L6_CEPCN</name>
<proteinExistence type="inferred from homology"/>
<keyword evidence="7 16" id="KW-1133">Transmembrane helix</keyword>
<dbReference type="GO" id="GO:0005739">
    <property type="term" value="C:mitochondrion"/>
    <property type="evidence" value="ECO:0007669"/>
    <property type="project" value="UniProtKB-SubCell"/>
</dbReference>
<comment type="subcellular location">
    <subcellularLocation>
        <location evidence="3">Endoplasmic reticulum</location>
    </subcellularLocation>
    <subcellularLocation>
        <location evidence="1">Membrane</location>
        <topology evidence="1">Single-pass membrane protein</topology>
    </subcellularLocation>
    <subcellularLocation>
        <location evidence="2">Mitochondrion</location>
    </subcellularLocation>
</comment>
<comment type="similarity">
    <text evidence="13">Belongs to the SERAC1 family.</text>
</comment>
<dbReference type="RefSeq" id="XP_015598962.1">
    <property type="nucleotide sequence ID" value="XM_015743476.2"/>
</dbReference>
<dbReference type="PANTHER" id="PTHR48182">
    <property type="entry name" value="PROTEIN SERAC1"/>
    <property type="match status" value="1"/>
</dbReference>
<dbReference type="SUPFAM" id="SSF48371">
    <property type="entry name" value="ARM repeat"/>
    <property type="match status" value="1"/>
</dbReference>
<dbReference type="GO" id="GO:0005783">
    <property type="term" value="C:endoplasmic reticulum"/>
    <property type="evidence" value="ECO:0007669"/>
    <property type="project" value="UniProtKB-SubCell"/>
</dbReference>
<evidence type="ECO:0000256" key="7">
    <source>
        <dbReference type="ARBA" id="ARBA00022989"/>
    </source>
</evidence>
<dbReference type="PANTHER" id="PTHR48182:SF2">
    <property type="entry name" value="PROTEIN SERAC1"/>
    <property type="match status" value="1"/>
</dbReference>
<evidence type="ECO:0000256" key="6">
    <source>
        <dbReference type="ARBA" id="ARBA00022824"/>
    </source>
</evidence>
<organism evidence="17 18">
    <name type="scientific">Cephus cinctus</name>
    <name type="common">Wheat stem sawfly</name>
    <dbReference type="NCBI Taxonomy" id="211228"/>
    <lineage>
        <taxon>Eukaryota</taxon>
        <taxon>Metazoa</taxon>
        <taxon>Ecdysozoa</taxon>
        <taxon>Arthropoda</taxon>
        <taxon>Hexapoda</taxon>
        <taxon>Insecta</taxon>
        <taxon>Pterygota</taxon>
        <taxon>Neoptera</taxon>
        <taxon>Endopterygota</taxon>
        <taxon>Hymenoptera</taxon>
        <taxon>Cephoidea</taxon>
        <taxon>Cephidae</taxon>
        <taxon>Cephus</taxon>
    </lineage>
</organism>
<evidence type="ECO:0000256" key="8">
    <source>
        <dbReference type="ARBA" id="ARBA00023098"/>
    </source>
</evidence>
<evidence type="ECO:0000256" key="14">
    <source>
        <dbReference type="ARBA" id="ARBA00040991"/>
    </source>
</evidence>
<dbReference type="InterPro" id="IPR029058">
    <property type="entry name" value="AB_hydrolase_fold"/>
</dbReference>
<dbReference type="InterPro" id="IPR052374">
    <property type="entry name" value="SERAC1"/>
</dbReference>
<keyword evidence="17" id="KW-1185">Reference proteome</keyword>
<evidence type="ECO:0000256" key="9">
    <source>
        <dbReference type="ARBA" id="ARBA00023128"/>
    </source>
</evidence>
<evidence type="ECO:0000256" key="10">
    <source>
        <dbReference type="ARBA" id="ARBA00023136"/>
    </source>
</evidence>
<evidence type="ECO:0000256" key="13">
    <source>
        <dbReference type="ARBA" id="ARBA00038024"/>
    </source>
</evidence>
<evidence type="ECO:0000256" key="4">
    <source>
        <dbReference type="ARBA" id="ARBA00022516"/>
    </source>
</evidence>
<keyword evidence="12" id="KW-1208">Phospholipid metabolism</keyword>
<evidence type="ECO:0000256" key="2">
    <source>
        <dbReference type="ARBA" id="ARBA00004173"/>
    </source>
</evidence>
<evidence type="ECO:0000313" key="18">
    <source>
        <dbReference type="RefSeq" id="XP_015598962.1"/>
    </source>
</evidence>
<keyword evidence="4" id="KW-0444">Lipid biosynthesis</keyword>
<dbReference type="Proteomes" id="UP000694920">
    <property type="component" value="Unplaced"/>
</dbReference>
<dbReference type="AlphaFoldDB" id="A0AAJ7C0L6"/>
<dbReference type="InterPro" id="IPR011989">
    <property type="entry name" value="ARM-like"/>
</dbReference>
<keyword evidence="9" id="KW-0496">Mitochondrion</keyword>
<sequence length="704" mass="81110">MKLQIYKKYIYYLKSTGTCVVVVGGCWFLYQLRQTSQILRSSVTTNVLDLEQSQAQYIYIDDPRFKDVLMFRNKEDLRASIAEKPRTLTYIITKWWKSLNRNLAYKLLDLAQNGCASDREKAVYSLSRLKHLKDWHYWHMAQMLDAKTAVALARMPNVDLRFFLRPPYYHMKHKLYDVIENLHYLLLDLDSLCQSCHPCLTQFLNKKFHDTHRDGLIFDHDLTSVGLAVPPAIIWDQDLLYSCVQAIHHHSSLDQHSKDIVDAGGLPILMNVQKLVGDNINICILLAKIISNISLHEEYLNDLFRSGWIGILAKWLQNPDLRLSATAARALANLDIQDASNEKYARRIYVLHPLHRNQSARKLDVVFVHGLLGGVFVTWRQRDPDTSTLGFVTDAHSPCGTDAFTSMLAETPQEFLKDLAHDLRMREWKKIGEDFEVILDDCPENTNCRACGPFTCRGDNVCMEQAERDRIARTECWPRDWLPRDVPSLRVIGINYDTNLSMWTPLCPIEGLKTTIDERSEEFVRKLLMAGVGKKPIVWICHSMGGLLVKKMLVEEWKQGDKHNLCQNTRSIVFYSTPHRGSHVAALTQTTQMLVWPSVEVQELREESPKLLQLHDEFIRMLKNYTMDIVSFSETKSTLVTALKFPFQFVNPNSADPGVGEFFEIPQDHLSICKPANRQSFLYQKVLSIVKRHVNAENNSSKKV</sequence>
<evidence type="ECO:0000256" key="16">
    <source>
        <dbReference type="SAM" id="Phobius"/>
    </source>
</evidence>
<dbReference type="Gene3D" id="3.40.50.1820">
    <property type="entry name" value="alpha/beta hydrolase"/>
    <property type="match status" value="1"/>
</dbReference>
<evidence type="ECO:0000256" key="12">
    <source>
        <dbReference type="ARBA" id="ARBA00023264"/>
    </source>
</evidence>
<reference evidence="18" key="1">
    <citation type="submission" date="2025-08" db="UniProtKB">
        <authorList>
            <consortium name="RefSeq"/>
        </authorList>
    </citation>
    <scope>IDENTIFICATION</scope>
</reference>
<keyword evidence="5 16" id="KW-0812">Transmembrane</keyword>
<keyword evidence="6" id="KW-0256">Endoplasmic reticulum</keyword>